<dbReference type="SUPFAM" id="SSF55073">
    <property type="entry name" value="Nucleotide cyclase"/>
    <property type="match status" value="1"/>
</dbReference>
<dbReference type="PROSITE" id="PS50887">
    <property type="entry name" value="GGDEF"/>
    <property type="match status" value="1"/>
</dbReference>
<feature type="transmembrane region" description="Helical" evidence="1">
    <location>
        <begin position="137"/>
        <end position="157"/>
    </location>
</feature>
<accession>A0A1G4YSI8</accession>
<dbReference type="InterPro" id="IPR052155">
    <property type="entry name" value="Biofilm_reg_signaling"/>
</dbReference>
<feature type="transmembrane region" description="Helical" evidence="1">
    <location>
        <begin position="218"/>
        <end position="238"/>
    </location>
</feature>
<dbReference type="Pfam" id="PF00990">
    <property type="entry name" value="GGDEF"/>
    <property type="match status" value="1"/>
</dbReference>
<feature type="transmembrane region" description="Helical" evidence="1">
    <location>
        <begin position="193"/>
        <end position="212"/>
    </location>
</feature>
<name>A0A1G4YSI8_9ACTN</name>
<dbReference type="InterPro" id="IPR000160">
    <property type="entry name" value="GGDEF_dom"/>
</dbReference>
<dbReference type="Pfam" id="PF00563">
    <property type="entry name" value="EAL"/>
    <property type="match status" value="1"/>
</dbReference>
<dbReference type="EMBL" id="FMUH01000006">
    <property type="protein sequence ID" value="SCX56384.1"/>
    <property type="molecule type" value="Genomic_DNA"/>
</dbReference>
<feature type="transmembrane region" description="Helical" evidence="1">
    <location>
        <begin position="99"/>
        <end position="116"/>
    </location>
</feature>
<proteinExistence type="predicted"/>
<evidence type="ECO:0000313" key="4">
    <source>
        <dbReference type="EMBL" id="SCX56384.1"/>
    </source>
</evidence>
<dbReference type="SMART" id="SM00052">
    <property type="entry name" value="EAL"/>
    <property type="match status" value="1"/>
</dbReference>
<dbReference type="PANTHER" id="PTHR44757">
    <property type="entry name" value="DIGUANYLATE CYCLASE DGCP"/>
    <property type="match status" value="1"/>
</dbReference>
<keyword evidence="1" id="KW-0472">Membrane</keyword>
<dbReference type="InterPro" id="IPR035919">
    <property type="entry name" value="EAL_sf"/>
</dbReference>
<reference evidence="5" key="1">
    <citation type="submission" date="2016-10" db="EMBL/GenBank/DDBJ databases">
        <authorList>
            <person name="Varghese N."/>
            <person name="Submissions S."/>
        </authorList>
    </citation>
    <scope>NUCLEOTIDE SEQUENCE [LARGE SCALE GENOMIC DNA]</scope>
    <source>
        <strain evidence="5">DSM 45722</strain>
    </source>
</reference>
<dbReference type="InterPro" id="IPR001633">
    <property type="entry name" value="EAL_dom"/>
</dbReference>
<dbReference type="Proteomes" id="UP000198981">
    <property type="component" value="Unassembled WGS sequence"/>
</dbReference>
<dbReference type="AlphaFoldDB" id="A0A1G4YSI8"/>
<dbReference type="PROSITE" id="PS50883">
    <property type="entry name" value="EAL"/>
    <property type="match status" value="1"/>
</dbReference>
<feature type="transmembrane region" description="Helical" evidence="1">
    <location>
        <begin position="66"/>
        <end position="87"/>
    </location>
</feature>
<feature type="transmembrane region" description="Helical" evidence="1">
    <location>
        <begin position="17"/>
        <end position="35"/>
    </location>
</feature>
<dbReference type="SMART" id="SM00267">
    <property type="entry name" value="GGDEF"/>
    <property type="match status" value="1"/>
</dbReference>
<evidence type="ECO:0000259" key="3">
    <source>
        <dbReference type="PROSITE" id="PS50887"/>
    </source>
</evidence>
<keyword evidence="1" id="KW-1133">Transmembrane helix</keyword>
<organism evidence="4 5">
    <name type="scientific">Klenkia marina</name>
    <dbReference type="NCBI Taxonomy" id="1960309"/>
    <lineage>
        <taxon>Bacteria</taxon>
        <taxon>Bacillati</taxon>
        <taxon>Actinomycetota</taxon>
        <taxon>Actinomycetes</taxon>
        <taxon>Geodermatophilales</taxon>
        <taxon>Geodermatophilaceae</taxon>
        <taxon>Klenkia</taxon>
    </lineage>
</organism>
<dbReference type="Gene3D" id="3.30.70.270">
    <property type="match status" value="1"/>
</dbReference>
<dbReference type="Gene3D" id="3.20.20.450">
    <property type="entry name" value="EAL domain"/>
    <property type="match status" value="1"/>
</dbReference>
<evidence type="ECO:0000256" key="1">
    <source>
        <dbReference type="SAM" id="Phobius"/>
    </source>
</evidence>
<feature type="transmembrane region" description="Helical" evidence="1">
    <location>
        <begin position="163"/>
        <end position="181"/>
    </location>
</feature>
<sequence length="736" mass="76876">MVEKAHVIPASGRLPRALATALGIGTGLALPAALVPATRPTAVVVISVLATVAPAVGALRHRAVGLLPWVVVTGMLVGWTLSITFGTRWPGFGERAQDAGTVFGLGLALYLFTRHVRSLPTDRRTRERAVWGRRADLAVLVVLFGLAAAQVVTTAHAPDAPPSAFWAPIDVMLVALVLRLLFSRAGLTTSLRLFIAACVAAAVYDAVASSSGLRLQPLHAPVSMVWALAMALVVLAALHPSMTTAFSSATLRRLRPESGRVLGLVALAPVPLALALLPAPGRLPLIVHVAAGTAVSALAIVRGAQALLSSEGHAARDPLTGLANRRGLQIAFDQLLVDARPGDAEVGRVALLDLDDFKAVNDTHGHETGDLLLCAVGERLSAAVGGDGTVARSGGDEFVLVLRPGAPSVQQLLSTAFGSPVQLAGLARRSVPVRCSAGWVPLSPASELPLALADADIALYASKGAHRGAATEFAPQQREAVLGQLGLGEDLRRLVAGDPAVGSLFLLFQPLVDMRTRAVLGCEALVRWQHPTRGLLGPDTFLPVAELQGQGAAVDTWVLDRACAVAATWAEQGLERTVSVNLGRSSMIDPGLSVRVRRALRSTGLPPGRLHLEITEHDQLPAEAGVAQLHELAELGVRVSLDDFGTGYTSLAYLHRYPVSMLKLDRSVTGHDTSAELISGITSLAGALGIEVLAEGVECEAQHARLVSFGIDAGQGWLYGQPVPADQLPAASSPRR</sequence>
<keyword evidence="5" id="KW-1185">Reference proteome</keyword>
<feature type="domain" description="GGDEF" evidence="3">
    <location>
        <begin position="345"/>
        <end position="475"/>
    </location>
</feature>
<feature type="transmembrane region" description="Helical" evidence="1">
    <location>
        <begin position="259"/>
        <end position="277"/>
    </location>
</feature>
<dbReference type="STRING" id="1960309.SAMN03159343_3400"/>
<evidence type="ECO:0000313" key="5">
    <source>
        <dbReference type="Proteomes" id="UP000198981"/>
    </source>
</evidence>
<evidence type="ECO:0000259" key="2">
    <source>
        <dbReference type="PROSITE" id="PS50883"/>
    </source>
</evidence>
<feature type="domain" description="EAL" evidence="2">
    <location>
        <begin position="484"/>
        <end position="736"/>
    </location>
</feature>
<dbReference type="InterPro" id="IPR043128">
    <property type="entry name" value="Rev_trsase/Diguanyl_cyclase"/>
</dbReference>
<protein>
    <submittedName>
        <fullName evidence="4">Diguanylate cyclase (GGDEF) domain-containing protein</fullName>
    </submittedName>
</protein>
<keyword evidence="1" id="KW-0812">Transmembrane</keyword>
<dbReference type="CDD" id="cd01948">
    <property type="entry name" value="EAL"/>
    <property type="match status" value="1"/>
</dbReference>
<gene>
    <name evidence="4" type="ORF">SAMN03159343_3400</name>
</gene>
<feature type="transmembrane region" description="Helical" evidence="1">
    <location>
        <begin position="41"/>
        <end position="59"/>
    </location>
</feature>
<dbReference type="SUPFAM" id="SSF141868">
    <property type="entry name" value="EAL domain-like"/>
    <property type="match status" value="1"/>
</dbReference>
<dbReference type="NCBIfam" id="TIGR00254">
    <property type="entry name" value="GGDEF"/>
    <property type="match status" value="1"/>
</dbReference>
<dbReference type="InterPro" id="IPR029787">
    <property type="entry name" value="Nucleotide_cyclase"/>
</dbReference>
<dbReference type="CDD" id="cd01949">
    <property type="entry name" value="GGDEF"/>
    <property type="match status" value="1"/>
</dbReference>
<dbReference type="PANTHER" id="PTHR44757:SF2">
    <property type="entry name" value="BIOFILM ARCHITECTURE MAINTENANCE PROTEIN MBAA"/>
    <property type="match status" value="1"/>
</dbReference>